<comment type="caution">
    <text evidence="2">The sequence shown here is derived from an EMBL/GenBank/DDBJ whole genome shotgun (WGS) entry which is preliminary data.</text>
</comment>
<dbReference type="PROSITE" id="PS51186">
    <property type="entry name" value="GNAT"/>
    <property type="match status" value="1"/>
</dbReference>
<dbReference type="RefSeq" id="WP_130566517.1">
    <property type="nucleotide sequence ID" value="NZ_SHLY01000002.1"/>
</dbReference>
<dbReference type="SUPFAM" id="SSF55729">
    <property type="entry name" value="Acyl-CoA N-acyltransferases (Nat)"/>
    <property type="match status" value="1"/>
</dbReference>
<dbReference type="InterPro" id="IPR000182">
    <property type="entry name" value="GNAT_dom"/>
</dbReference>
<reference evidence="3" key="1">
    <citation type="submission" date="2019-02" db="EMBL/GenBank/DDBJ databases">
        <title>Draft genome sequence of Muricauda sp. 176CP4-71.</title>
        <authorList>
            <person name="Park J.-S."/>
        </authorList>
    </citation>
    <scope>NUCLEOTIDE SEQUENCE [LARGE SCALE GENOMIC DNA]</scope>
    <source>
        <strain evidence="3">176GS2-150</strain>
    </source>
</reference>
<gene>
    <name evidence="2" type="ORF">EXY25_09305</name>
</gene>
<proteinExistence type="predicted"/>
<dbReference type="InterPro" id="IPR016181">
    <property type="entry name" value="Acyl_CoA_acyltransferase"/>
</dbReference>
<dbReference type="EMBL" id="SHLY01000002">
    <property type="protein sequence ID" value="TAA47413.1"/>
    <property type="molecule type" value="Genomic_DNA"/>
</dbReference>
<dbReference type="Gene3D" id="3.40.630.30">
    <property type="match status" value="1"/>
</dbReference>
<evidence type="ECO:0000313" key="2">
    <source>
        <dbReference type="EMBL" id="TAA47413.1"/>
    </source>
</evidence>
<dbReference type="Pfam" id="PF00583">
    <property type="entry name" value="Acetyltransf_1"/>
    <property type="match status" value="1"/>
</dbReference>
<protein>
    <submittedName>
        <fullName evidence="2">N-acetyltransferase</fullName>
    </submittedName>
</protein>
<evidence type="ECO:0000259" key="1">
    <source>
        <dbReference type="PROSITE" id="PS51186"/>
    </source>
</evidence>
<sequence length="172" mass="18593">MIIRRSSTTDLDAIQQLHQSAFGEAEGEAVAQLALALVADPSKVLSLVAVAANKVIGHVLFSPIQIVNYDSVSGYILAPLAVAPTAQRQGVGMKLIRFGLELLANQSVDIVMVLGDPNYYGRCGFHTEHKLAPPYSLPYPEAWQAIALQEHALQEVSGLVKCVPVLMAPEYW</sequence>
<dbReference type="Proteomes" id="UP000292544">
    <property type="component" value="Unassembled WGS sequence"/>
</dbReference>
<dbReference type="CDD" id="cd04301">
    <property type="entry name" value="NAT_SF"/>
    <property type="match status" value="1"/>
</dbReference>
<name>A0ABY1WS56_9GAMM</name>
<feature type="domain" description="N-acetyltransferase" evidence="1">
    <location>
        <begin position="1"/>
        <end position="146"/>
    </location>
</feature>
<accession>A0ABY1WS56</accession>
<keyword evidence="3" id="KW-1185">Reference proteome</keyword>
<evidence type="ECO:0000313" key="3">
    <source>
        <dbReference type="Proteomes" id="UP000292544"/>
    </source>
</evidence>
<organism evidence="2 3">
    <name type="scientific">Corallincola spongiicola</name>
    <dbReference type="NCBI Taxonomy" id="2520508"/>
    <lineage>
        <taxon>Bacteria</taxon>
        <taxon>Pseudomonadati</taxon>
        <taxon>Pseudomonadota</taxon>
        <taxon>Gammaproteobacteria</taxon>
        <taxon>Alteromonadales</taxon>
        <taxon>Psychromonadaceae</taxon>
        <taxon>Corallincola</taxon>
    </lineage>
</organism>